<accession>A0A917BWD1</accession>
<proteinExistence type="predicted"/>
<organism evidence="2 3">
    <name type="scientific">Paenibacillus albidus</name>
    <dbReference type="NCBI Taxonomy" id="2041023"/>
    <lineage>
        <taxon>Bacteria</taxon>
        <taxon>Bacillati</taxon>
        <taxon>Bacillota</taxon>
        <taxon>Bacilli</taxon>
        <taxon>Bacillales</taxon>
        <taxon>Paenibacillaceae</taxon>
        <taxon>Paenibacillus</taxon>
    </lineage>
</organism>
<reference evidence="2" key="2">
    <citation type="submission" date="2020-09" db="EMBL/GenBank/DDBJ databases">
        <authorList>
            <person name="Sun Q."/>
            <person name="Zhou Y."/>
        </authorList>
    </citation>
    <scope>NUCLEOTIDE SEQUENCE</scope>
    <source>
        <strain evidence="2">CGMCC 1.16134</strain>
    </source>
</reference>
<dbReference type="EMBL" id="BMKR01000001">
    <property type="protein sequence ID" value="GGF61022.1"/>
    <property type="molecule type" value="Genomic_DNA"/>
</dbReference>
<comment type="caution">
    <text evidence="2">The sequence shown here is derived from an EMBL/GenBank/DDBJ whole genome shotgun (WGS) entry which is preliminary data.</text>
</comment>
<evidence type="ECO:0000313" key="3">
    <source>
        <dbReference type="Proteomes" id="UP000637643"/>
    </source>
</evidence>
<keyword evidence="3" id="KW-1185">Reference proteome</keyword>
<keyword evidence="1" id="KW-0812">Transmembrane</keyword>
<sequence length="236" mass="25987">MAWRGRTLMITGLVLVLLLLSGCAKGTAQVTVNNNGSIDIAANVHLNAKAESLLGGRIDELLTDRLQQKGIELQKTQDGKAADYQIMKSYASIEEIKALSGNWDIVNSRVKTTDSLFYTKYDIETQLKINAYTDQIIESIGSLSIPESLVRMLINSFSFDFKLTLPFDLYGANNAAEQDGRTLTWHIALAGTEPVQLVVYVPQIRNIAIAGGLVILVLTVAAVFWARSRRSKKRKG</sequence>
<reference evidence="2" key="1">
    <citation type="journal article" date="2014" name="Int. J. Syst. Evol. Microbiol.">
        <title>Complete genome sequence of Corynebacterium casei LMG S-19264T (=DSM 44701T), isolated from a smear-ripened cheese.</title>
        <authorList>
            <consortium name="US DOE Joint Genome Institute (JGI-PGF)"/>
            <person name="Walter F."/>
            <person name="Albersmeier A."/>
            <person name="Kalinowski J."/>
            <person name="Ruckert C."/>
        </authorList>
    </citation>
    <scope>NUCLEOTIDE SEQUENCE</scope>
    <source>
        <strain evidence="2">CGMCC 1.16134</strain>
    </source>
</reference>
<dbReference type="AlphaFoldDB" id="A0A917BWD1"/>
<keyword evidence="1" id="KW-0472">Membrane</keyword>
<keyword evidence="1" id="KW-1133">Transmembrane helix</keyword>
<dbReference type="PROSITE" id="PS51257">
    <property type="entry name" value="PROKAR_LIPOPROTEIN"/>
    <property type="match status" value="1"/>
</dbReference>
<dbReference type="Proteomes" id="UP000637643">
    <property type="component" value="Unassembled WGS sequence"/>
</dbReference>
<name>A0A917BWD1_9BACL</name>
<evidence type="ECO:0008006" key="4">
    <source>
        <dbReference type="Google" id="ProtNLM"/>
    </source>
</evidence>
<protein>
    <recommendedName>
        <fullName evidence="4">DUF3153 domain-containing protein</fullName>
    </recommendedName>
</protein>
<evidence type="ECO:0000256" key="1">
    <source>
        <dbReference type="SAM" id="Phobius"/>
    </source>
</evidence>
<evidence type="ECO:0000313" key="2">
    <source>
        <dbReference type="EMBL" id="GGF61022.1"/>
    </source>
</evidence>
<dbReference type="RefSeq" id="WP_189021813.1">
    <property type="nucleotide sequence ID" value="NZ_BMKR01000001.1"/>
</dbReference>
<gene>
    <name evidence="2" type="ORF">GCM10010912_02800</name>
</gene>
<feature type="transmembrane region" description="Helical" evidence="1">
    <location>
        <begin position="207"/>
        <end position="226"/>
    </location>
</feature>